<protein>
    <recommendedName>
        <fullName evidence="4">Protein TsetseEP domain-containing protein</fullName>
    </recommendedName>
</protein>
<reference evidence="2 3" key="1">
    <citation type="journal article" date="2015" name="Nat. Commun.">
        <title>Lucilia cuprina genome unlocks parasitic fly biology to underpin future interventions.</title>
        <authorList>
            <person name="Anstead C.A."/>
            <person name="Korhonen P.K."/>
            <person name="Young N.D."/>
            <person name="Hall R.S."/>
            <person name="Jex A.R."/>
            <person name="Murali S.C."/>
            <person name="Hughes D.S."/>
            <person name="Lee S.F."/>
            <person name="Perry T."/>
            <person name="Stroehlein A.J."/>
            <person name="Ansell B.R."/>
            <person name="Breugelmans B."/>
            <person name="Hofmann A."/>
            <person name="Qu J."/>
            <person name="Dugan S."/>
            <person name="Lee S.L."/>
            <person name="Chao H."/>
            <person name="Dinh H."/>
            <person name="Han Y."/>
            <person name="Doddapaneni H.V."/>
            <person name="Worley K.C."/>
            <person name="Muzny D.M."/>
            <person name="Ioannidis P."/>
            <person name="Waterhouse R.M."/>
            <person name="Zdobnov E.M."/>
            <person name="James P.J."/>
            <person name="Bagnall N.H."/>
            <person name="Kotze A.C."/>
            <person name="Gibbs R.A."/>
            <person name="Richards S."/>
            <person name="Batterham P."/>
            <person name="Gasser R.B."/>
        </authorList>
    </citation>
    <scope>NUCLEOTIDE SEQUENCE [LARGE SCALE GENOMIC DNA]</scope>
    <source>
        <strain evidence="2 3">LS</strain>
        <tissue evidence="2">Full body</tissue>
    </source>
</reference>
<name>A0A0L0C0K8_LUCCU</name>
<sequence>MKYFAVLILLAFIFGGVAAGVVKRSIPDVEVPCVDGLSQLLEELYDLVYNNDVTNMCKSPSEEDNKVCEVISGPLSAVVGKIDEVVNVLVAHFAADVVKRSIPHVEVPCINGLSKVLEELYDVVSNNDVTNKCNSSSEDDRKVCNVISGPLTAVIGKIDEVVNVLVAHCKN</sequence>
<evidence type="ECO:0000256" key="1">
    <source>
        <dbReference type="SAM" id="SignalP"/>
    </source>
</evidence>
<keyword evidence="1" id="KW-0732">Signal</keyword>
<evidence type="ECO:0000313" key="3">
    <source>
        <dbReference type="Proteomes" id="UP000037069"/>
    </source>
</evidence>
<gene>
    <name evidence="2" type="ORF">FF38_08189</name>
</gene>
<feature type="signal peptide" evidence="1">
    <location>
        <begin position="1"/>
        <end position="19"/>
    </location>
</feature>
<keyword evidence="3" id="KW-1185">Reference proteome</keyword>
<dbReference type="EMBL" id="JRES01001065">
    <property type="protein sequence ID" value="KNC25850.1"/>
    <property type="molecule type" value="Genomic_DNA"/>
</dbReference>
<comment type="caution">
    <text evidence="2">The sequence shown here is derived from an EMBL/GenBank/DDBJ whole genome shotgun (WGS) entry which is preliminary data.</text>
</comment>
<organism evidence="2 3">
    <name type="scientific">Lucilia cuprina</name>
    <name type="common">Green bottle fly</name>
    <name type="synonym">Australian sheep blowfly</name>
    <dbReference type="NCBI Taxonomy" id="7375"/>
    <lineage>
        <taxon>Eukaryota</taxon>
        <taxon>Metazoa</taxon>
        <taxon>Ecdysozoa</taxon>
        <taxon>Arthropoda</taxon>
        <taxon>Hexapoda</taxon>
        <taxon>Insecta</taxon>
        <taxon>Pterygota</taxon>
        <taxon>Neoptera</taxon>
        <taxon>Endopterygota</taxon>
        <taxon>Diptera</taxon>
        <taxon>Brachycera</taxon>
        <taxon>Muscomorpha</taxon>
        <taxon>Oestroidea</taxon>
        <taxon>Calliphoridae</taxon>
        <taxon>Luciliinae</taxon>
        <taxon>Lucilia</taxon>
    </lineage>
</organism>
<evidence type="ECO:0000313" key="2">
    <source>
        <dbReference type="EMBL" id="KNC25850.1"/>
    </source>
</evidence>
<dbReference type="AlphaFoldDB" id="A0A0L0C0K8"/>
<dbReference type="Proteomes" id="UP000037069">
    <property type="component" value="Unassembled WGS sequence"/>
</dbReference>
<feature type="chain" id="PRO_5005535679" description="Protein TsetseEP domain-containing protein" evidence="1">
    <location>
        <begin position="20"/>
        <end position="171"/>
    </location>
</feature>
<accession>A0A0L0C0K8</accession>
<evidence type="ECO:0008006" key="4">
    <source>
        <dbReference type="Google" id="ProtNLM"/>
    </source>
</evidence>
<proteinExistence type="predicted"/>